<evidence type="ECO:0000313" key="1">
    <source>
        <dbReference type="EMBL" id="MCO6043345.1"/>
    </source>
</evidence>
<accession>A0A9X2JET7</accession>
<dbReference type="RefSeq" id="WP_252851452.1">
    <property type="nucleotide sequence ID" value="NZ_JAMXLR010000023.1"/>
</dbReference>
<organism evidence="1 2">
    <name type="scientific">Aeoliella straminimaris</name>
    <dbReference type="NCBI Taxonomy" id="2954799"/>
    <lineage>
        <taxon>Bacteria</taxon>
        <taxon>Pseudomonadati</taxon>
        <taxon>Planctomycetota</taxon>
        <taxon>Planctomycetia</taxon>
        <taxon>Pirellulales</taxon>
        <taxon>Lacipirellulaceae</taxon>
        <taxon>Aeoliella</taxon>
    </lineage>
</organism>
<protein>
    <submittedName>
        <fullName evidence="1">Uncharacterized protein</fullName>
    </submittedName>
</protein>
<keyword evidence="2" id="KW-1185">Reference proteome</keyword>
<dbReference type="AlphaFoldDB" id="A0A9X2JET7"/>
<reference evidence="1" key="1">
    <citation type="submission" date="2022-06" db="EMBL/GenBank/DDBJ databases">
        <title>Aeoliella straminimaris, a novel planctomycete from sediments.</title>
        <authorList>
            <person name="Vitorino I.R."/>
            <person name="Lage O.M."/>
        </authorList>
    </citation>
    <scope>NUCLEOTIDE SEQUENCE</scope>
    <source>
        <strain evidence="1">ICT_H6.2</strain>
    </source>
</reference>
<proteinExistence type="predicted"/>
<gene>
    <name evidence="1" type="ORF">NG895_05445</name>
</gene>
<name>A0A9X2JET7_9BACT</name>
<comment type="caution">
    <text evidence="1">The sequence shown here is derived from an EMBL/GenBank/DDBJ whole genome shotgun (WGS) entry which is preliminary data.</text>
</comment>
<evidence type="ECO:0000313" key="2">
    <source>
        <dbReference type="Proteomes" id="UP001155241"/>
    </source>
</evidence>
<dbReference type="Proteomes" id="UP001155241">
    <property type="component" value="Unassembled WGS sequence"/>
</dbReference>
<dbReference type="EMBL" id="JAMXLR010000023">
    <property type="protein sequence ID" value="MCO6043345.1"/>
    <property type="molecule type" value="Genomic_DNA"/>
</dbReference>
<sequence length="72" mass="7859">MSDSIQFDTVPMEGMFAWQLLDGSTMAGRKLDVLCGTAIVKRVDGTVCHVPESDLRPASISEVQGACDFFNY</sequence>